<dbReference type="EMBL" id="HBEF01022675">
    <property type="protein sequence ID" value="CAD8341899.1"/>
    <property type="molecule type" value="Transcribed_RNA"/>
</dbReference>
<reference evidence="1" key="1">
    <citation type="submission" date="2021-01" db="EMBL/GenBank/DDBJ databases">
        <authorList>
            <person name="Corre E."/>
            <person name="Pelletier E."/>
            <person name="Niang G."/>
            <person name="Scheremetjew M."/>
            <person name="Finn R."/>
            <person name="Kale V."/>
            <person name="Holt S."/>
            <person name="Cochrane G."/>
            <person name="Meng A."/>
            <person name="Brown T."/>
            <person name="Cohen L."/>
        </authorList>
    </citation>
    <scope>NUCLEOTIDE SEQUENCE</scope>
    <source>
        <strain evidence="1">CCMP3328</strain>
    </source>
</reference>
<organism evidence="1">
    <name type="scientific">Craspedostauros australis</name>
    <dbReference type="NCBI Taxonomy" id="1486917"/>
    <lineage>
        <taxon>Eukaryota</taxon>
        <taxon>Sar</taxon>
        <taxon>Stramenopiles</taxon>
        <taxon>Ochrophyta</taxon>
        <taxon>Bacillariophyta</taxon>
        <taxon>Bacillariophyceae</taxon>
        <taxon>Bacillariophycidae</taxon>
        <taxon>Naviculales</taxon>
        <taxon>Naviculaceae</taxon>
        <taxon>Craspedostauros</taxon>
    </lineage>
</organism>
<gene>
    <name evidence="1" type="ORF">CAUS1442_LOCUS14034</name>
</gene>
<dbReference type="AlphaFoldDB" id="A0A7R9ZS88"/>
<evidence type="ECO:0000313" key="1">
    <source>
        <dbReference type="EMBL" id="CAD8341899.1"/>
    </source>
</evidence>
<sequence>MSVMAPKSNNDSNDSIPFHNLRTMARHSMEMDFFVDRFIRTLPYLGSYANSQTLVRARPGKFLQLCGRLNFLRYYGYGYACCGLAVLECARVGSVSNDLHEKVGLHMCSCL</sequence>
<accession>A0A7R9ZS88</accession>
<proteinExistence type="predicted"/>
<protein>
    <submittedName>
        <fullName evidence="1">Uncharacterized protein</fullName>
    </submittedName>
</protein>
<name>A0A7R9ZS88_9STRA</name>